<dbReference type="NCBIfam" id="TIGR01439">
    <property type="entry name" value="lp_hng_hel_AbrB"/>
    <property type="match status" value="1"/>
</dbReference>
<dbReference type="PROSITE" id="PS51740">
    <property type="entry name" value="SPOVT_ABRB"/>
    <property type="match status" value="1"/>
</dbReference>
<reference evidence="4 5" key="1">
    <citation type="submission" date="2021-12" db="EMBL/GenBank/DDBJ databases">
        <title>Genome seq of p7.</title>
        <authorList>
            <person name="Seo T."/>
        </authorList>
    </citation>
    <scope>NUCLEOTIDE SEQUENCE [LARGE SCALE GENOMIC DNA]</scope>
    <source>
        <strain evidence="4 5">P7</strain>
    </source>
</reference>
<dbReference type="SUPFAM" id="SSF89447">
    <property type="entry name" value="AbrB/MazE/MraZ-like"/>
    <property type="match status" value="1"/>
</dbReference>
<evidence type="ECO:0000256" key="2">
    <source>
        <dbReference type="SAM" id="MobiDB-lite"/>
    </source>
</evidence>
<keyword evidence="1 4" id="KW-0238">DNA-binding</keyword>
<evidence type="ECO:0000313" key="5">
    <source>
        <dbReference type="Proteomes" id="UP001201463"/>
    </source>
</evidence>
<dbReference type="PANTHER" id="PTHR34860:SF6">
    <property type="entry name" value="REPRESSOR-LIKE PROTEIN SSO7C3"/>
    <property type="match status" value="1"/>
</dbReference>
<dbReference type="InterPro" id="IPR007159">
    <property type="entry name" value="SpoVT-AbrB_dom"/>
</dbReference>
<evidence type="ECO:0000256" key="1">
    <source>
        <dbReference type="PROSITE-ProRule" id="PRU01076"/>
    </source>
</evidence>
<dbReference type="Gene3D" id="2.10.260.10">
    <property type="match status" value="1"/>
</dbReference>
<gene>
    <name evidence="4" type="ORF">LXT12_04645</name>
</gene>
<dbReference type="InterPro" id="IPR052975">
    <property type="entry name" value="Repressor-like_regulatory"/>
</dbReference>
<dbReference type="GO" id="GO:0003677">
    <property type="term" value="F:DNA binding"/>
    <property type="evidence" value="ECO:0007669"/>
    <property type="project" value="UniProtKB-KW"/>
</dbReference>
<dbReference type="Proteomes" id="UP001201463">
    <property type="component" value="Unassembled WGS sequence"/>
</dbReference>
<proteinExistence type="predicted"/>
<keyword evidence="5" id="KW-1185">Reference proteome</keyword>
<evidence type="ECO:0000313" key="4">
    <source>
        <dbReference type="EMBL" id="MCE4536539.1"/>
    </source>
</evidence>
<sequence length="99" mass="10608">MEATVAERGQITLPKAVRDALGLTKGTTLKVELDGGRIILRKNVDDAISRMRGRFKLDGFASTDEAMRAIRGHAPGDPYLPPEPEAEPNAESPDGDPAP</sequence>
<organism evidence="4 5">
    <name type="scientific">Pelomonas caseinilytica</name>
    <dbReference type="NCBI Taxonomy" id="2906763"/>
    <lineage>
        <taxon>Bacteria</taxon>
        <taxon>Pseudomonadati</taxon>
        <taxon>Pseudomonadota</taxon>
        <taxon>Betaproteobacteria</taxon>
        <taxon>Burkholderiales</taxon>
        <taxon>Sphaerotilaceae</taxon>
        <taxon>Roseateles</taxon>
    </lineage>
</organism>
<dbReference type="RefSeq" id="WP_233389958.1">
    <property type="nucleotide sequence ID" value="NZ_JAJTWT010000002.1"/>
</dbReference>
<dbReference type="EMBL" id="JAJTWT010000002">
    <property type="protein sequence ID" value="MCE4536539.1"/>
    <property type="molecule type" value="Genomic_DNA"/>
</dbReference>
<name>A0ABS8X7I4_9BURK</name>
<feature type="domain" description="SpoVT-AbrB" evidence="3">
    <location>
        <begin position="1"/>
        <end position="45"/>
    </location>
</feature>
<protein>
    <submittedName>
        <fullName evidence="4">AbrB/MazE/SpoVT family DNA-binding domain-containing protein</fullName>
    </submittedName>
</protein>
<dbReference type="PANTHER" id="PTHR34860">
    <property type="entry name" value="REPRESSOR-LIKE PROTEIN SSO7C3"/>
    <property type="match status" value="1"/>
</dbReference>
<evidence type="ECO:0000259" key="3">
    <source>
        <dbReference type="PROSITE" id="PS51740"/>
    </source>
</evidence>
<dbReference type="InterPro" id="IPR037914">
    <property type="entry name" value="SpoVT-AbrB_sf"/>
</dbReference>
<dbReference type="SMART" id="SM00966">
    <property type="entry name" value="SpoVT_AbrB"/>
    <property type="match status" value="1"/>
</dbReference>
<feature type="region of interest" description="Disordered" evidence="2">
    <location>
        <begin position="70"/>
        <end position="99"/>
    </location>
</feature>
<comment type="caution">
    <text evidence="4">The sequence shown here is derived from an EMBL/GenBank/DDBJ whole genome shotgun (WGS) entry which is preliminary data.</text>
</comment>
<dbReference type="Pfam" id="PF04014">
    <property type="entry name" value="MazE_antitoxin"/>
    <property type="match status" value="1"/>
</dbReference>
<accession>A0ABS8X7I4</accession>